<feature type="domain" description="DNA polymerase III subunit delta C-terminal" evidence="11">
    <location>
        <begin position="214"/>
        <end position="332"/>
    </location>
</feature>
<dbReference type="AlphaFoldDB" id="A0A1E5D6X6"/>
<evidence type="ECO:0000313" key="12">
    <source>
        <dbReference type="EMBL" id="OEE78977.1"/>
    </source>
</evidence>
<proteinExistence type="inferred from homology"/>
<dbReference type="InterPro" id="IPR032780">
    <property type="entry name" value="DNA_pol3_delt_C"/>
</dbReference>
<dbReference type="Gene3D" id="1.20.272.10">
    <property type="match status" value="1"/>
</dbReference>
<dbReference type="GO" id="GO:0003887">
    <property type="term" value="F:DNA-directed DNA polymerase activity"/>
    <property type="evidence" value="ECO:0007669"/>
    <property type="project" value="UniProtKB-UniRule"/>
</dbReference>
<evidence type="ECO:0000256" key="1">
    <source>
        <dbReference type="ARBA" id="ARBA00012417"/>
    </source>
</evidence>
<keyword evidence="3" id="KW-0808">Transferase</keyword>
<evidence type="ECO:0000256" key="5">
    <source>
        <dbReference type="ARBA" id="ARBA00022705"/>
    </source>
</evidence>
<evidence type="ECO:0000259" key="11">
    <source>
        <dbReference type="Pfam" id="PF14840"/>
    </source>
</evidence>
<name>A0A1E5D6X6_9VIBR</name>
<evidence type="ECO:0000256" key="7">
    <source>
        <dbReference type="ARBA" id="ARBA00034754"/>
    </source>
</evidence>
<evidence type="ECO:0000256" key="2">
    <source>
        <dbReference type="ARBA" id="ARBA00017703"/>
    </source>
</evidence>
<comment type="similarity">
    <text evidence="7">Belongs to the DNA polymerase HolA subunit family.</text>
</comment>
<keyword evidence="6" id="KW-0239">DNA-directed DNA polymerase</keyword>
<dbReference type="EC" id="2.7.7.7" evidence="1 9"/>
<dbReference type="InterPro" id="IPR027417">
    <property type="entry name" value="P-loop_NTPase"/>
</dbReference>
<evidence type="ECO:0000256" key="8">
    <source>
        <dbReference type="ARBA" id="ARBA00049244"/>
    </source>
</evidence>
<dbReference type="PANTHER" id="PTHR34388:SF1">
    <property type="entry name" value="DNA POLYMERASE III SUBUNIT DELTA"/>
    <property type="match status" value="1"/>
</dbReference>
<keyword evidence="4" id="KW-0548">Nucleotidyltransferase</keyword>
<dbReference type="RefSeq" id="WP_017053029.1">
    <property type="nucleotide sequence ID" value="NZ_AJYW02000032.1"/>
</dbReference>
<dbReference type="Proteomes" id="UP000094165">
    <property type="component" value="Unassembled WGS sequence"/>
</dbReference>
<keyword evidence="5" id="KW-0235">DNA replication</keyword>
<dbReference type="Pfam" id="PF06144">
    <property type="entry name" value="DNA_pol3_delta"/>
    <property type="match status" value="1"/>
</dbReference>
<sequence>MRIYADKLTEHLSRQLQNVYLLFGNEPLLLQESREAIQHIAKEQGFDEKHRFSIDNSLDWNQVADCCQALSLFSSRQIIELELPESGVNAAIAKELLALSSLLHSDILLILVGSKLTKAQENAKWFKALSAQGDWVSCLTPDIQRLPQFVQARCRKLGLKPDPEALQMLAQWHEGNLFALAQSLEKLVLLYPDGQLTLVRLEEALSRHNHFTTFHWIDALLIGKANRAQRILRQLEAEGVETVILLRSIQKEFSLLLRMHQQSKLMNMAQVFEKNRIWQSKRPFYNAALQRLSVAKIHRLLILLTQIELTAKTQYEHSPWPQLIQLSLEVCKPEHEIPFSTAFHN</sequence>
<evidence type="ECO:0000256" key="4">
    <source>
        <dbReference type="ARBA" id="ARBA00022695"/>
    </source>
</evidence>
<dbReference type="GO" id="GO:0009360">
    <property type="term" value="C:DNA polymerase III complex"/>
    <property type="evidence" value="ECO:0007669"/>
    <property type="project" value="UniProtKB-UniRule"/>
</dbReference>
<dbReference type="CDD" id="cd18138">
    <property type="entry name" value="HLD_clamp_pol_III_delta"/>
    <property type="match status" value="1"/>
</dbReference>
<gene>
    <name evidence="12" type="ORF">A130_12345</name>
</gene>
<evidence type="ECO:0000256" key="3">
    <source>
        <dbReference type="ARBA" id="ARBA00022679"/>
    </source>
</evidence>
<dbReference type="NCBIfam" id="TIGR01128">
    <property type="entry name" value="holA"/>
    <property type="match status" value="1"/>
</dbReference>
<evidence type="ECO:0000256" key="9">
    <source>
        <dbReference type="NCBIfam" id="TIGR01128"/>
    </source>
</evidence>
<reference evidence="12 13" key="1">
    <citation type="journal article" date="2012" name="Science">
        <title>Ecological populations of bacteria act as socially cohesive units of antibiotic production and resistance.</title>
        <authorList>
            <person name="Cordero O.X."/>
            <person name="Wildschutte H."/>
            <person name="Kirkup B."/>
            <person name="Proehl S."/>
            <person name="Ngo L."/>
            <person name="Hussain F."/>
            <person name="Le Roux F."/>
            <person name="Mincer T."/>
            <person name="Polz M.F."/>
        </authorList>
    </citation>
    <scope>NUCLEOTIDE SEQUENCE [LARGE SCALE GENOMIC DNA]</scope>
    <source>
        <strain evidence="12 13">FF-238</strain>
    </source>
</reference>
<protein>
    <recommendedName>
        <fullName evidence="2 9">DNA polymerase III subunit delta</fullName>
        <ecNumber evidence="1 9">2.7.7.7</ecNumber>
    </recommendedName>
</protein>
<dbReference type="InterPro" id="IPR008921">
    <property type="entry name" value="DNA_pol3_clamp-load_cplx_C"/>
</dbReference>
<dbReference type="Gene3D" id="1.10.8.60">
    <property type="match status" value="1"/>
</dbReference>
<feature type="domain" description="DNA polymerase III delta N-terminal" evidence="10">
    <location>
        <begin position="20"/>
        <end position="138"/>
    </location>
</feature>
<dbReference type="GO" id="GO:0003677">
    <property type="term" value="F:DNA binding"/>
    <property type="evidence" value="ECO:0007669"/>
    <property type="project" value="InterPro"/>
</dbReference>
<dbReference type="Gene3D" id="3.40.50.300">
    <property type="entry name" value="P-loop containing nucleotide triphosphate hydrolases"/>
    <property type="match status" value="1"/>
</dbReference>
<dbReference type="GO" id="GO:0006261">
    <property type="term" value="P:DNA-templated DNA replication"/>
    <property type="evidence" value="ECO:0007669"/>
    <property type="project" value="TreeGrafter"/>
</dbReference>
<dbReference type="SUPFAM" id="SSF52540">
    <property type="entry name" value="P-loop containing nucleoside triphosphate hydrolases"/>
    <property type="match status" value="1"/>
</dbReference>
<dbReference type="InterPro" id="IPR005790">
    <property type="entry name" value="DNA_polIII_delta"/>
</dbReference>
<organism evidence="12 13">
    <name type="scientific">Vibrio genomosp. F6 str. FF-238</name>
    <dbReference type="NCBI Taxonomy" id="1191298"/>
    <lineage>
        <taxon>Bacteria</taxon>
        <taxon>Pseudomonadati</taxon>
        <taxon>Pseudomonadota</taxon>
        <taxon>Gammaproteobacteria</taxon>
        <taxon>Vibrionales</taxon>
        <taxon>Vibrionaceae</taxon>
        <taxon>Vibrio</taxon>
    </lineage>
</organism>
<comment type="catalytic activity">
    <reaction evidence="8">
        <text>DNA(n) + a 2'-deoxyribonucleoside 5'-triphosphate = DNA(n+1) + diphosphate</text>
        <dbReference type="Rhea" id="RHEA:22508"/>
        <dbReference type="Rhea" id="RHEA-COMP:17339"/>
        <dbReference type="Rhea" id="RHEA-COMP:17340"/>
        <dbReference type="ChEBI" id="CHEBI:33019"/>
        <dbReference type="ChEBI" id="CHEBI:61560"/>
        <dbReference type="ChEBI" id="CHEBI:173112"/>
        <dbReference type="EC" id="2.7.7.7"/>
    </reaction>
</comment>
<comment type="caution">
    <text evidence="12">The sequence shown here is derived from an EMBL/GenBank/DDBJ whole genome shotgun (WGS) entry which is preliminary data.</text>
</comment>
<accession>A0A1E5D6X6</accession>
<dbReference type="InterPro" id="IPR010372">
    <property type="entry name" value="DNA_pol3_delta_N"/>
</dbReference>
<dbReference type="SUPFAM" id="SSF48019">
    <property type="entry name" value="post-AAA+ oligomerization domain-like"/>
    <property type="match status" value="1"/>
</dbReference>
<dbReference type="Pfam" id="PF14840">
    <property type="entry name" value="DNA_pol3_delt_C"/>
    <property type="match status" value="1"/>
</dbReference>
<evidence type="ECO:0000259" key="10">
    <source>
        <dbReference type="Pfam" id="PF06144"/>
    </source>
</evidence>
<dbReference type="PANTHER" id="PTHR34388">
    <property type="entry name" value="DNA POLYMERASE III SUBUNIT DELTA"/>
    <property type="match status" value="1"/>
</dbReference>
<keyword evidence="13" id="KW-1185">Reference proteome</keyword>
<dbReference type="EMBL" id="AJYW02000032">
    <property type="protein sequence ID" value="OEE78977.1"/>
    <property type="molecule type" value="Genomic_DNA"/>
</dbReference>
<evidence type="ECO:0000256" key="6">
    <source>
        <dbReference type="ARBA" id="ARBA00022932"/>
    </source>
</evidence>
<evidence type="ECO:0000313" key="13">
    <source>
        <dbReference type="Proteomes" id="UP000094165"/>
    </source>
</evidence>